<evidence type="ECO:0000313" key="1">
    <source>
        <dbReference type="EMBL" id="KAF6131052.1"/>
    </source>
</evidence>
<accession>A0A834BDG6</accession>
<evidence type="ECO:0000313" key="2">
    <source>
        <dbReference type="Proteomes" id="UP000664940"/>
    </source>
</evidence>
<dbReference type="Proteomes" id="UP000664940">
    <property type="component" value="Unassembled WGS sequence"/>
</dbReference>
<proteinExistence type="predicted"/>
<organism evidence="1 2">
    <name type="scientific">Phyllostomus discolor</name>
    <name type="common">pale spear-nosed bat</name>
    <dbReference type="NCBI Taxonomy" id="89673"/>
    <lineage>
        <taxon>Eukaryota</taxon>
        <taxon>Metazoa</taxon>
        <taxon>Chordata</taxon>
        <taxon>Craniata</taxon>
        <taxon>Vertebrata</taxon>
        <taxon>Euteleostomi</taxon>
        <taxon>Mammalia</taxon>
        <taxon>Eutheria</taxon>
        <taxon>Laurasiatheria</taxon>
        <taxon>Chiroptera</taxon>
        <taxon>Yangochiroptera</taxon>
        <taxon>Phyllostomidae</taxon>
        <taxon>Phyllostominae</taxon>
        <taxon>Phyllostomus</taxon>
    </lineage>
</organism>
<name>A0A834BDG6_9CHIR</name>
<dbReference type="AlphaFoldDB" id="A0A834BDG6"/>
<protein>
    <submittedName>
        <fullName evidence="1">Uncharacterized protein</fullName>
    </submittedName>
</protein>
<gene>
    <name evidence="1" type="ORF">HJG60_007953</name>
</gene>
<dbReference type="EMBL" id="JABVXQ010000001">
    <property type="protein sequence ID" value="KAF6131052.1"/>
    <property type="molecule type" value="Genomic_DNA"/>
</dbReference>
<reference evidence="1 2" key="1">
    <citation type="journal article" date="2020" name="Nature">
        <title>Six reference-quality genomes reveal evolution of bat adaptations.</title>
        <authorList>
            <person name="Jebb D."/>
            <person name="Huang Z."/>
            <person name="Pippel M."/>
            <person name="Hughes G.M."/>
            <person name="Lavrichenko K."/>
            <person name="Devanna P."/>
            <person name="Winkler S."/>
            <person name="Jermiin L.S."/>
            <person name="Skirmuntt E.C."/>
            <person name="Katzourakis A."/>
            <person name="Burkitt-Gray L."/>
            <person name="Ray D.A."/>
            <person name="Sullivan K.A.M."/>
            <person name="Roscito J.G."/>
            <person name="Kirilenko B.M."/>
            <person name="Davalos L.M."/>
            <person name="Corthals A.P."/>
            <person name="Power M.L."/>
            <person name="Jones G."/>
            <person name="Ransome R.D."/>
            <person name="Dechmann D.K.N."/>
            <person name="Locatelli A.G."/>
            <person name="Puechmaille S.J."/>
            <person name="Fedrigo O."/>
            <person name="Jarvis E.D."/>
            <person name="Hiller M."/>
            <person name="Vernes S.C."/>
            <person name="Myers E.W."/>
            <person name="Teeling E.C."/>
        </authorList>
    </citation>
    <scope>NUCLEOTIDE SEQUENCE [LARGE SCALE GENOMIC DNA]</scope>
    <source>
        <strain evidence="1">Bat1K_MPI-CBG_1</strain>
    </source>
</reference>
<sequence length="136" mass="15558">MKYYILHCRTIGALAYHLFEMCGSHEVMLPFDKTCFIAVRSIVSRHLAAESVESFLAFQAKAVLFQIIPQLMTEHDKPEKVLGAGCFCQGKTLLLLWSFPLNWSKLCEICIYSIHISCPILPALFFPHKCWICFVV</sequence>
<comment type="caution">
    <text evidence="1">The sequence shown here is derived from an EMBL/GenBank/DDBJ whole genome shotgun (WGS) entry which is preliminary data.</text>
</comment>